<sequence>MSNTIQIPMEFPYKVIDPNGDVLLVLRQQAGRIYANLVRNGGNFLSLLPLTTNISFILDGLPLDHSIPTSDLTPEPQQTVASQFGSSTSTLVNESIHTVSSEDLPKLNNDGPTDQTHHCIQILVSSKHLCFASRRFQEELSQLDTRAEPADLLPCNLTDLDALYILLNILHCRSRQVPRQINLNLLCMIAELTQHYDCLEAVEAFARTWLENLHNCFPTSCSHDLSQWMFIAWAFRHHGLFRLVTEIALRESTEPIRTKGLRIPAGLINLINKTRQYRIEEIVFSLYERMEYLLDHESCCSDCDQLMVGTLIHQLKPRNLFPPPQAPYKGLSLNAVLKTVNELKESRCKELVHDKIGCSGAKCWLIPETRTLLKRIDAEIVGLRLGDYLVD</sequence>
<organism evidence="1 2">
    <name type="scientific">Aspergillus aculeatinus CBS 121060</name>
    <dbReference type="NCBI Taxonomy" id="1448322"/>
    <lineage>
        <taxon>Eukaryota</taxon>
        <taxon>Fungi</taxon>
        <taxon>Dikarya</taxon>
        <taxon>Ascomycota</taxon>
        <taxon>Pezizomycotina</taxon>
        <taxon>Eurotiomycetes</taxon>
        <taxon>Eurotiomycetidae</taxon>
        <taxon>Eurotiales</taxon>
        <taxon>Aspergillaceae</taxon>
        <taxon>Aspergillus</taxon>
        <taxon>Aspergillus subgen. Circumdati</taxon>
    </lineage>
</organism>
<evidence type="ECO:0000313" key="1">
    <source>
        <dbReference type="EMBL" id="RAH73320.1"/>
    </source>
</evidence>
<dbReference type="Proteomes" id="UP000249661">
    <property type="component" value="Unassembled WGS sequence"/>
</dbReference>
<evidence type="ECO:0000313" key="2">
    <source>
        <dbReference type="Proteomes" id="UP000249661"/>
    </source>
</evidence>
<dbReference type="EMBL" id="KZ824939">
    <property type="protein sequence ID" value="RAH73320.1"/>
    <property type="molecule type" value="Genomic_DNA"/>
</dbReference>
<proteinExistence type="predicted"/>
<accession>A0ACD1HID3</accession>
<reference evidence="1" key="1">
    <citation type="submission" date="2018-02" db="EMBL/GenBank/DDBJ databases">
        <title>The genomes of Aspergillus section Nigri reveals drivers in fungal speciation.</title>
        <authorList>
            <consortium name="DOE Joint Genome Institute"/>
            <person name="Vesth T.C."/>
            <person name="Nybo J."/>
            <person name="Theobald S."/>
            <person name="Brandl J."/>
            <person name="Frisvad J.C."/>
            <person name="Nielsen K.F."/>
            <person name="Lyhne E.K."/>
            <person name="Kogle M.E."/>
            <person name="Kuo A."/>
            <person name="Riley R."/>
            <person name="Clum A."/>
            <person name="Nolan M."/>
            <person name="Lipzen A."/>
            <person name="Salamov A."/>
            <person name="Henrissat B."/>
            <person name="Wiebenga A."/>
            <person name="De vries R.P."/>
            <person name="Grigoriev I.V."/>
            <person name="Mortensen U.H."/>
            <person name="Andersen M.R."/>
            <person name="Baker S.E."/>
        </authorList>
    </citation>
    <scope>NUCLEOTIDE SEQUENCE</scope>
    <source>
        <strain evidence="1">CBS 121060</strain>
    </source>
</reference>
<gene>
    <name evidence="1" type="ORF">BO66DRAFT_435268</name>
</gene>
<name>A0ACD1HID3_9EURO</name>
<protein>
    <submittedName>
        <fullName evidence="1">Uncharacterized protein</fullName>
    </submittedName>
</protein>
<keyword evidence="2" id="KW-1185">Reference proteome</keyword>